<protein>
    <submittedName>
        <fullName evidence="1">11490_t:CDS:1</fullName>
    </submittedName>
</protein>
<sequence>RKELPDLKTHTFNFAKRDISAKLRCTEHRQSPTVATIETTSSSDNPFITQDFNDVPSFNDNFVEQDQTSYMPDKEMYQSTNVCSTTISSPVVIYQLSGIKMQQDTTTAQFELVSYFVKTTVWHSTSYAVSYQLT</sequence>
<keyword evidence="2" id="KW-1185">Reference proteome</keyword>
<comment type="caution">
    <text evidence="1">The sequence shown here is derived from an EMBL/GenBank/DDBJ whole genome shotgun (WGS) entry which is preliminary data.</text>
</comment>
<dbReference type="EMBL" id="CAJVPQ010002447">
    <property type="protein sequence ID" value="CAG8597456.1"/>
    <property type="molecule type" value="Genomic_DNA"/>
</dbReference>
<dbReference type="Proteomes" id="UP000789570">
    <property type="component" value="Unassembled WGS sequence"/>
</dbReference>
<evidence type="ECO:0000313" key="2">
    <source>
        <dbReference type="Proteomes" id="UP000789570"/>
    </source>
</evidence>
<gene>
    <name evidence="1" type="ORF">FCALED_LOCUS8417</name>
</gene>
<feature type="non-terminal residue" evidence="1">
    <location>
        <position position="1"/>
    </location>
</feature>
<evidence type="ECO:0000313" key="1">
    <source>
        <dbReference type="EMBL" id="CAG8597456.1"/>
    </source>
</evidence>
<name>A0A9N9CBD3_9GLOM</name>
<dbReference type="AlphaFoldDB" id="A0A9N9CBD3"/>
<accession>A0A9N9CBD3</accession>
<proteinExistence type="predicted"/>
<reference evidence="1" key="1">
    <citation type="submission" date="2021-06" db="EMBL/GenBank/DDBJ databases">
        <authorList>
            <person name="Kallberg Y."/>
            <person name="Tangrot J."/>
            <person name="Rosling A."/>
        </authorList>
    </citation>
    <scope>NUCLEOTIDE SEQUENCE</scope>
    <source>
        <strain evidence="1">UK204</strain>
    </source>
</reference>
<organism evidence="1 2">
    <name type="scientific">Funneliformis caledonium</name>
    <dbReference type="NCBI Taxonomy" id="1117310"/>
    <lineage>
        <taxon>Eukaryota</taxon>
        <taxon>Fungi</taxon>
        <taxon>Fungi incertae sedis</taxon>
        <taxon>Mucoromycota</taxon>
        <taxon>Glomeromycotina</taxon>
        <taxon>Glomeromycetes</taxon>
        <taxon>Glomerales</taxon>
        <taxon>Glomeraceae</taxon>
        <taxon>Funneliformis</taxon>
    </lineage>
</organism>